<dbReference type="OrthoDB" id="265717at2759"/>
<feature type="domain" description="MYND-type" evidence="6">
    <location>
        <begin position="67"/>
        <end position="109"/>
    </location>
</feature>
<organism evidence="8">
    <name type="scientific">Salpingoeca rosetta (strain ATCC 50818 / BSB-021)</name>
    <dbReference type="NCBI Taxonomy" id="946362"/>
    <lineage>
        <taxon>Eukaryota</taxon>
        <taxon>Choanoflagellata</taxon>
        <taxon>Craspedida</taxon>
        <taxon>Salpingoecidae</taxon>
        <taxon>Salpingoeca</taxon>
    </lineage>
</organism>
<evidence type="ECO:0000256" key="4">
    <source>
        <dbReference type="PROSITE-ProRule" id="PRU00134"/>
    </source>
</evidence>
<name>F2U8B8_SALR5</name>
<dbReference type="InterPro" id="IPR046341">
    <property type="entry name" value="SET_dom_sf"/>
</dbReference>
<dbReference type="InterPro" id="IPR002893">
    <property type="entry name" value="Znf_MYND"/>
</dbReference>
<dbReference type="AlphaFoldDB" id="F2U8B8"/>
<dbReference type="OMA" id="LHMKLGK"/>
<dbReference type="Gene3D" id="2.170.270.10">
    <property type="entry name" value="SET domain"/>
    <property type="match status" value="1"/>
</dbReference>
<reference evidence="7" key="1">
    <citation type="submission" date="2009-08" db="EMBL/GenBank/DDBJ databases">
        <title>Annotation of Salpingoeca rosetta.</title>
        <authorList>
            <consortium name="The Broad Institute Genome Sequencing Platform"/>
            <person name="Russ C."/>
            <person name="Cuomo C."/>
            <person name="Burger G."/>
            <person name="Gray M.W."/>
            <person name="Holland P.W.H."/>
            <person name="King N."/>
            <person name="Lang F.B.F."/>
            <person name="Roger A.J."/>
            <person name="Ruiz-Trillo I."/>
            <person name="Young S.K."/>
            <person name="Zeng Q."/>
            <person name="Gargeya S."/>
            <person name="Alvarado L."/>
            <person name="Berlin A."/>
            <person name="Chapman S.B."/>
            <person name="Chen Z."/>
            <person name="Freedman E."/>
            <person name="Gellesch M."/>
            <person name="Goldberg J."/>
            <person name="Griggs A."/>
            <person name="Gujja S."/>
            <person name="Heilman E."/>
            <person name="Heiman D."/>
            <person name="Howarth C."/>
            <person name="Mehta T."/>
            <person name="Neiman D."/>
            <person name="Pearson M."/>
            <person name="Roberts A."/>
            <person name="Saif S."/>
            <person name="Shea T."/>
            <person name="Shenoy N."/>
            <person name="Sisk P."/>
            <person name="Stolte C."/>
            <person name="Sykes S."/>
            <person name="White J."/>
            <person name="Yandava C."/>
            <person name="Haas B."/>
            <person name="Nusbaum C."/>
            <person name="Birren B."/>
        </authorList>
    </citation>
    <scope>NUCLEOTIDE SEQUENCE [LARGE SCALE GENOMIC DNA]</scope>
    <source>
        <strain evidence="7">ATCC 50818</strain>
    </source>
</reference>
<dbReference type="PROSITE" id="PS50865">
    <property type="entry name" value="ZF_MYND_2"/>
    <property type="match status" value="1"/>
</dbReference>
<dbReference type="Pfam" id="PF01753">
    <property type="entry name" value="zf-MYND"/>
    <property type="match status" value="1"/>
</dbReference>
<proteinExistence type="predicted"/>
<accession>F2U8B8</accession>
<dbReference type="InterPro" id="IPR050869">
    <property type="entry name" value="H3K4_H4K5_MeTrfase"/>
</dbReference>
<dbReference type="GeneID" id="16075032"/>
<evidence type="ECO:0000313" key="8">
    <source>
        <dbReference type="Proteomes" id="UP000007799"/>
    </source>
</evidence>
<keyword evidence="2 4" id="KW-0863">Zinc-finger</keyword>
<evidence type="ECO:0008006" key="9">
    <source>
        <dbReference type="Google" id="ProtNLM"/>
    </source>
</evidence>
<dbReference type="STRING" id="946362.F2U8B8"/>
<dbReference type="SUPFAM" id="SSF82199">
    <property type="entry name" value="SET domain"/>
    <property type="match status" value="1"/>
</dbReference>
<dbReference type="EMBL" id="GL832964">
    <property type="protein sequence ID" value="EGD72626.1"/>
    <property type="molecule type" value="Genomic_DNA"/>
</dbReference>
<evidence type="ECO:0000256" key="3">
    <source>
        <dbReference type="ARBA" id="ARBA00022833"/>
    </source>
</evidence>
<dbReference type="SUPFAM" id="SSF144232">
    <property type="entry name" value="HIT/MYND zinc finger-like"/>
    <property type="match status" value="1"/>
</dbReference>
<dbReference type="FunCoup" id="F2U8B8">
    <property type="interactions" value="1181"/>
</dbReference>
<dbReference type="PROSITE" id="PS50280">
    <property type="entry name" value="SET"/>
    <property type="match status" value="1"/>
</dbReference>
<evidence type="ECO:0000259" key="5">
    <source>
        <dbReference type="PROSITE" id="PS50280"/>
    </source>
</evidence>
<keyword evidence="3" id="KW-0862">Zinc</keyword>
<sequence length="464" mass="52033">MLGVRKTVHGRGSFWVKKKTTKETKGGDEKSGEEALDGERLRKGTDVIKGKRPFAHVVEKAKMETVCQTCFVQCEQLRRPLQRCAGCKALRYCSAACQKADWKDHKPECAALKRISPVVPATFVMFLARILRKMERNTGEMDVLQLHMPGEPSDPQQQRGLFAILEHLRHFLPDAEKHLLKSAYPVLRITSANSFGISGVEGNNLGVGLYDTVSYINHSCAPNCSITFSGVYARVRSVHDLPPNQELTIAYIDPCDPRAKRRAHLKSQFMFDCECSRCERERDDDPLLTLCCPGSGCDQIIKYQLTAPPDDTAFEVTKKCERGHLDDPATFDSWSRKVKRVLGIIGEANKARRPVQGDMASFERLLPPTNYLMHIAYTGVLDQAIGTGQFQEALQWARKVILVYDALNSPMDPLRGIELLRVAKLQALARDGRGFLETIQKAVDVIRLTHGEDSVVYQQVLALH</sequence>
<dbReference type="RefSeq" id="XP_004994449.1">
    <property type="nucleotide sequence ID" value="XM_004994392.1"/>
</dbReference>
<dbReference type="Pfam" id="PF00856">
    <property type="entry name" value="SET"/>
    <property type="match status" value="1"/>
</dbReference>
<dbReference type="Gene3D" id="6.10.140.2220">
    <property type="match status" value="1"/>
</dbReference>
<dbReference type="InterPro" id="IPR001214">
    <property type="entry name" value="SET_dom"/>
</dbReference>
<evidence type="ECO:0000259" key="6">
    <source>
        <dbReference type="PROSITE" id="PS50865"/>
    </source>
</evidence>
<dbReference type="InterPro" id="IPR011990">
    <property type="entry name" value="TPR-like_helical_dom_sf"/>
</dbReference>
<dbReference type="GO" id="GO:0005634">
    <property type="term" value="C:nucleus"/>
    <property type="evidence" value="ECO:0007669"/>
    <property type="project" value="TreeGrafter"/>
</dbReference>
<keyword evidence="8" id="KW-1185">Reference proteome</keyword>
<dbReference type="PANTHER" id="PTHR12197:SF251">
    <property type="entry name" value="EG:BACR7C10.4 PROTEIN"/>
    <property type="match status" value="1"/>
</dbReference>
<evidence type="ECO:0000313" key="7">
    <source>
        <dbReference type="EMBL" id="EGD72626.1"/>
    </source>
</evidence>
<dbReference type="Gene3D" id="1.25.40.10">
    <property type="entry name" value="Tetratricopeptide repeat domain"/>
    <property type="match status" value="1"/>
</dbReference>
<dbReference type="PANTHER" id="PTHR12197">
    <property type="entry name" value="HISTONE-LYSINE N-METHYLTRANSFERASE SMYD"/>
    <property type="match status" value="1"/>
</dbReference>
<dbReference type="Proteomes" id="UP000007799">
    <property type="component" value="Unassembled WGS sequence"/>
</dbReference>
<dbReference type="Gene3D" id="1.10.220.160">
    <property type="match status" value="1"/>
</dbReference>
<keyword evidence="1" id="KW-0479">Metal-binding</keyword>
<dbReference type="GO" id="GO:0008270">
    <property type="term" value="F:zinc ion binding"/>
    <property type="evidence" value="ECO:0007669"/>
    <property type="project" value="UniProtKB-KW"/>
</dbReference>
<dbReference type="KEGG" id="sre:PTSG_04361"/>
<evidence type="ECO:0000256" key="2">
    <source>
        <dbReference type="ARBA" id="ARBA00022771"/>
    </source>
</evidence>
<gene>
    <name evidence="7" type="ORF">PTSG_04361</name>
</gene>
<feature type="domain" description="SET" evidence="5">
    <location>
        <begin position="14"/>
        <end position="252"/>
    </location>
</feature>
<dbReference type="InParanoid" id="F2U8B8"/>
<evidence type="ECO:0000256" key="1">
    <source>
        <dbReference type="ARBA" id="ARBA00022723"/>
    </source>
</evidence>
<dbReference type="PROSITE" id="PS01360">
    <property type="entry name" value="ZF_MYND_1"/>
    <property type="match status" value="1"/>
</dbReference>
<dbReference type="eggNOG" id="KOG2084">
    <property type="taxonomic scope" value="Eukaryota"/>
</dbReference>
<protein>
    <recommendedName>
        <fullName evidence="9">MYND-type domain-containing protein</fullName>
    </recommendedName>
</protein>